<feature type="transmembrane region" description="Helical" evidence="1">
    <location>
        <begin position="32"/>
        <end position="52"/>
    </location>
</feature>
<feature type="transmembrane region" description="Helical" evidence="1">
    <location>
        <begin position="112"/>
        <end position="136"/>
    </location>
</feature>
<evidence type="ECO:0008006" key="4">
    <source>
        <dbReference type="Google" id="ProtNLM"/>
    </source>
</evidence>
<organism evidence="2 3">
    <name type="scientific">Dactylosporangium matsuzakiense</name>
    <dbReference type="NCBI Taxonomy" id="53360"/>
    <lineage>
        <taxon>Bacteria</taxon>
        <taxon>Bacillati</taxon>
        <taxon>Actinomycetota</taxon>
        <taxon>Actinomycetes</taxon>
        <taxon>Micromonosporales</taxon>
        <taxon>Micromonosporaceae</taxon>
        <taxon>Dactylosporangium</taxon>
    </lineage>
</organism>
<feature type="transmembrane region" description="Helical" evidence="1">
    <location>
        <begin position="176"/>
        <end position="198"/>
    </location>
</feature>
<feature type="transmembrane region" description="Helical" evidence="1">
    <location>
        <begin position="148"/>
        <end position="169"/>
    </location>
</feature>
<reference evidence="2" key="1">
    <citation type="journal article" date="2014" name="Int. J. Syst. Evol. Microbiol.">
        <title>Complete genome sequence of Corynebacterium casei LMG S-19264T (=DSM 44701T), isolated from a smear-ripened cheese.</title>
        <authorList>
            <consortium name="US DOE Joint Genome Institute (JGI-PGF)"/>
            <person name="Walter F."/>
            <person name="Albersmeier A."/>
            <person name="Kalinowski J."/>
            <person name="Ruckert C."/>
        </authorList>
    </citation>
    <scope>NUCLEOTIDE SEQUENCE</scope>
    <source>
        <strain evidence="2">VKM Ac-1321</strain>
    </source>
</reference>
<protein>
    <recommendedName>
        <fullName evidence="4">DUF998 domain-containing protein</fullName>
    </recommendedName>
</protein>
<evidence type="ECO:0000313" key="3">
    <source>
        <dbReference type="Proteomes" id="UP001143480"/>
    </source>
</evidence>
<feature type="transmembrane region" description="Helical" evidence="1">
    <location>
        <begin position="204"/>
        <end position="225"/>
    </location>
</feature>
<reference evidence="2" key="2">
    <citation type="submission" date="2023-01" db="EMBL/GenBank/DDBJ databases">
        <authorList>
            <person name="Sun Q."/>
            <person name="Evtushenko L."/>
        </authorList>
    </citation>
    <scope>NUCLEOTIDE SEQUENCE</scope>
    <source>
        <strain evidence="2">VKM Ac-1321</strain>
    </source>
</reference>
<keyword evidence="1" id="KW-1133">Transmembrane helix</keyword>
<dbReference type="AlphaFoldDB" id="A0A9W6KL79"/>
<dbReference type="EMBL" id="BSFP01000029">
    <property type="protein sequence ID" value="GLL03037.1"/>
    <property type="molecule type" value="Genomic_DNA"/>
</dbReference>
<sequence>MTSDAVPVGGDPRRLLADVHNLTRQVRIAQRVTWLPLLILGLVTFGAIPVYLLSHPILSDCRAIPNGEVCRAFYIAPSIYWWTALTVAYIVIAAGFLRVARRRGLGPRVRPYVFAGLALVALSAAITAVFVVANPLPYPDTPSRSAELLLRTLDPTGIIGLALLVLAWLERRVTLLLFATIYLVVVLVPVNFGWGAGWHGDTQFVPQLVINGTVLLLGSAGFAYAHRRGLSR</sequence>
<dbReference type="Proteomes" id="UP001143480">
    <property type="component" value="Unassembled WGS sequence"/>
</dbReference>
<dbReference type="RefSeq" id="WP_261965361.1">
    <property type="nucleotide sequence ID" value="NZ_BAAAXA010000001.1"/>
</dbReference>
<proteinExistence type="predicted"/>
<keyword evidence="3" id="KW-1185">Reference proteome</keyword>
<gene>
    <name evidence="2" type="ORF">GCM10017581_047800</name>
</gene>
<keyword evidence="1" id="KW-0472">Membrane</keyword>
<accession>A0A9W6KL79</accession>
<comment type="caution">
    <text evidence="2">The sequence shown here is derived from an EMBL/GenBank/DDBJ whole genome shotgun (WGS) entry which is preliminary data.</text>
</comment>
<evidence type="ECO:0000313" key="2">
    <source>
        <dbReference type="EMBL" id="GLL03037.1"/>
    </source>
</evidence>
<keyword evidence="1" id="KW-0812">Transmembrane</keyword>
<feature type="transmembrane region" description="Helical" evidence="1">
    <location>
        <begin position="79"/>
        <end position="100"/>
    </location>
</feature>
<evidence type="ECO:0000256" key="1">
    <source>
        <dbReference type="SAM" id="Phobius"/>
    </source>
</evidence>
<name>A0A9W6KL79_9ACTN</name>